<dbReference type="SUPFAM" id="SSF53850">
    <property type="entry name" value="Periplasmic binding protein-like II"/>
    <property type="match status" value="1"/>
</dbReference>
<protein>
    <submittedName>
        <fullName evidence="6">Extracellular solute-binding protein, family 5</fullName>
    </submittedName>
</protein>
<dbReference type="OrthoDB" id="9803988at2"/>
<dbReference type="GO" id="GO:0043190">
    <property type="term" value="C:ATP-binding cassette (ABC) transporter complex"/>
    <property type="evidence" value="ECO:0007669"/>
    <property type="project" value="InterPro"/>
</dbReference>
<dbReference type="STRING" id="266779.Meso_2622"/>
<evidence type="ECO:0000256" key="4">
    <source>
        <dbReference type="ARBA" id="ARBA00022729"/>
    </source>
</evidence>
<evidence type="ECO:0000256" key="1">
    <source>
        <dbReference type="ARBA" id="ARBA00004418"/>
    </source>
</evidence>
<evidence type="ECO:0000313" key="6">
    <source>
        <dbReference type="EMBL" id="ABG64000.1"/>
    </source>
</evidence>
<organism evidence="6">
    <name type="scientific">Chelativorans sp. (strain BNC1)</name>
    <dbReference type="NCBI Taxonomy" id="266779"/>
    <lineage>
        <taxon>Bacteria</taxon>
        <taxon>Pseudomonadati</taxon>
        <taxon>Pseudomonadota</taxon>
        <taxon>Alphaproteobacteria</taxon>
        <taxon>Hyphomicrobiales</taxon>
        <taxon>Phyllobacteriaceae</taxon>
        <taxon>Chelativorans</taxon>
    </lineage>
</organism>
<dbReference type="GO" id="GO:1904680">
    <property type="term" value="F:peptide transmembrane transporter activity"/>
    <property type="evidence" value="ECO:0007669"/>
    <property type="project" value="TreeGrafter"/>
</dbReference>
<evidence type="ECO:0000256" key="3">
    <source>
        <dbReference type="ARBA" id="ARBA00022448"/>
    </source>
</evidence>
<dbReference type="Gene3D" id="3.10.105.10">
    <property type="entry name" value="Dipeptide-binding Protein, Domain 3"/>
    <property type="match status" value="1"/>
</dbReference>
<dbReference type="PANTHER" id="PTHR30290:SF10">
    <property type="entry name" value="PERIPLASMIC OLIGOPEPTIDE-BINDING PROTEIN-RELATED"/>
    <property type="match status" value="1"/>
</dbReference>
<dbReference type="GO" id="GO:0015833">
    <property type="term" value="P:peptide transport"/>
    <property type="evidence" value="ECO:0007669"/>
    <property type="project" value="TreeGrafter"/>
</dbReference>
<dbReference type="PROSITE" id="PS51318">
    <property type="entry name" value="TAT"/>
    <property type="match status" value="1"/>
</dbReference>
<sequence length="517" mass="57472" precursor="true">MLTSTNFTRRSILAGIAGLSGTAALPAGFAWAQDQRTLSIRISREIQNLDPPFMAGTTDSNIIRAVFQRLVSYIPNSYEYELDAAESIEQVSPLQIDFTLKKGQMFTDGYGEMTADDVKFSFERYITPDADGRVSSYKEDWSALVEVQVHDTYSGSIILSKPSPSIWGVIFTGSSGAIQSRKAVAALGKEHSRKPIGSGPYMVSAYEDHRGVTLVRNPEFTAYTPDFETCNLVYIANQKTAEVALRAGEIQFTELSVDSADEMAGIDGVVVDKRPGQRFIWLGMNMQKAPLDKLAVRQAIRAAIDVEQMVLAGYQGNAQRLNAMIPPGLLGHWADAPVYQRNVDEARQLLASAGVALPLTLKLTILNEPAFQNMGLVAQALLQEVGINIEIDQREAGTFWSSGKGESGEQLELFILRFNANPDPTYNARWFLPNQIGDWNWQRWDSPEFARIQEESGRNLDRESRVKQIIELQKLMDETASMVWLTNDVFALGYQASVQPAVLPDGNNWQFNYFKAV</sequence>
<dbReference type="PIRSF" id="PIRSF002741">
    <property type="entry name" value="MppA"/>
    <property type="match status" value="1"/>
</dbReference>
<evidence type="ECO:0000259" key="5">
    <source>
        <dbReference type="Pfam" id="PF00496"/>
    </source>
</evidence>
<comment type="similarity">
    <text evidence="2">Belongs to the bacterial solute-binding protein 5 family.</text>
</comment>
<feature type="domain" description="Solute-binding protein family 5" evidence="5">
    <location>
        <begin position="81"/>
        <end position="430"/>
    </location>
</feature>
<keyword evidence="3" id="KW-0813">Transport</keyword>
<proteinExistence type="inferred from homology"/>
<dbReference type="InterPro" id="IPR000914">
    <property type="entry name" value="SBP_5_dom"/>
</dbReference>
<name>Q11F25_CHESB</name>
<dbReference type="AlphaFoldDB" id="Q11F25"/>
<gene>
    <name evidence="6" type="ordered locus">Meso_2622</name>
</gene>
<reference evidence="6" key="1">
    <citation type="submission" date="2006-06" db="EMBL/GenBank/DDBJ databases">
        <title>Complete sequence of chromosome of Chelativorans sp. BNC1.</title>
        <authorList>
            <consortium name="US DOE Joint Genome Institute"/>
            <person name="Copeland A."/>
            <person name="Lucas S."/>
            <person name="Lapidus A."/>
            <person name="Barry K."/>
            <person name="Detter J.C."/>
            <person name="Glavina del Rio T."/>
            <person name="Hammon N."/>
            <person name="Israni S."/>
            <person name="Dalin E."/>
            <person name="Tice H."/>
            <person name="Pitluck S."/>
            <person name="Chertkov O."/>
            <person name="Brettin T."/>
            <person name="Bruce D."/>
            <person name="Han C."/>
            <person name="Tapia R."/>
            <person name="Gilna P."/>
            <person name="Schmutz J."/>
            <person name="Larimer F."/>
            <person name="Land M."/>
            <person name="Hauser L."/>
            <person name="Kyrpides N."/>
            <person name="Mikhailova N."/>
            <person name="Richardson P."/>
        </authorList>
    </citation>
    <scope>NUCLEOTIDE SEQUENCE</scope>
    <source>
        <strain evidence="6">BNC1</strain>
    </source>
</reference>
<accession>Q11F25</accession>
<dbReference type="KEGG" id="mes:Meso_2622"/>
<keyword evidence="4" id="KW-0732">Signal</keyword>
<dbReference type="eggNOG" id="COG0747">
    <property type="taxonomic scope" value="Bacteria"/>
</dbReference>
<dbReference type="Gene3D" id="3.40.190.10">
    <property type="entry name" value="Periplasmic binding protein-like II"/>
    <property type="match status" value="1"/>
</dbReference>
<dbReference type="HOGENOM" id="CLU_017028_7_2_5"/>
<comment type="subcellular location">
    <subcellularLocation>
        <location evidence="1">Periplasm</location>
    </subcellularLocation>
</comment>
<dbReference type="GO" id="GO:0030288">
    <property type="term" value="C:outer membrane-bounded periplasmic space"/>
    <property type="evidence" value="ECO:0007669"/>
    <property type="project" value="UniProtKB-ARBA"/>
</dbReference>
<dbReference type="InterPro" id="IPR039424">
    <property type="entry name" value="SBP_5"/>
</dbReference>
<dbReference type="CDD" id="cd08508">
    <property type="entry name" value="PBP2_NikA_DppA_OppA_like_1"/>
    <property type="match status" value="1"/>
</dbReference>
<evidence type="ECO:0000256" key="2">
    <source>
        <dbReference type="ARBA" id="ARBA00005695"/>
    </source>
</evidence>
<dbReference type="EMBL" id="CP000390">
    <property type="protein sequence ID" value="ABG64000.1"/>
    <property type="molecule type" value="Genomic_DNA"/>
</dbReference>
<dbReference type="Pfam" id="PF00496">
    <property type="entry name" value="SBP_bac_5"/>
    <property type="match status" value="1"/>
</dbReference>
<dbReference type="PANTHER" id="PTHR30290">
    <property type="entry name" value="PERIPLASMIC BINDING COMPONENT OF ABC TRANSPORTER"/>
    <property type="match status" value="1"/>
</dbReference>
<dbReference type="InterPro" id="IPR006311">
    <property type="entry name" value="TAT_signal"/>
</dbReference>
<dbReference type="InterPro" id="IPR030678">
    <property type="entry name" value="Peptide/Ni-bd"/>
</dbReference>